<dbReference type="EMBL" id="JAVREJ010000006">
    <property type="protein sequence ID" value="MDT0350013.1"/>
    <property type="molecule type" value="Genomic_DNA"/>
</dbReference>
<dbReference type="InterPro" id="IPR036388">
    <property type="entry name" value="WH-like_DNA-bd_sf"/>
</dbReference>
<proteinExistence type="inferred from homology"/>
<dbReference type="PROSITE" id="PS51755">
    <property type="entry name" value="OMPR_PHOB"/>
    <property type="match status" value="1"/>
</dbReference>
<keyword evidence="6" id="KW-1185">Reference proteome</keyword>
<dbReference type="Pfam" id="PF25872">
    <property type="entry name" value="HTH_77"/>
    <property type="match status" value="1"/>
</dbReference>
<dbReference type="SUPFAM" id="SSF46894">
    <property type="entry name" value="C-terminal effector domain of the bipartite response regulators"/>
    <property type="match status" value="1"/>
</dbReference>
<comment type="caution">
    <text evidence="5">The sequence shown here is derived from an EMBL/GenBank/DDBJ whole genome shotgun (WGS) entry which is preliminary data.</text>
</comment>
<dbReference type="Pfam" id="PF03704">
    <property type="entry name" value="BTAD"/>
    <property type="match status" value="1"/>
</dbReference>
<evidence type="ECO:0000256" key="3">
    <source>
        <dbReference type="PROSITE-ProRule" id="PRU01091"/>
    </source>
</evidence>
<name>A0ABU2N7V7_9PSEU</name>
<organism evidence="5 6">
    <name type="scientific">Pseudonocardia charpentierae</name>
    <dbReference type="NCBI Taxonomy" id="3075545"/>
    <lineage>
        <taxon>Bacteria</taxon>
        <taxon>Bacillati</taxon>
        <taxon>Actinomycetota</taxon>
        <taxon>Actinomycetes</taxon>
        <taxon>Pseudonocardiales</taxon>
        <taxon>Pseudonocardiaceae</taxon>
        <taxon>Pseudonocardia</taxon>
    </lineage>
</organism>
<evidence type="ECO:0000256" key="1">
    <source>
        <dbReference type="ARBA" id="ARBA00005820"/>
    </source>
</evidence>
<dbReference type="SMART" id="SM01043">
    <property type="entry name" value="BTAD"/>
    <property type="match status" value="1"/>
</dbReference>
<dbReference type="InterPro" id="IPR002182">
    <property type="entry name" value="NB-ARC"/>
</dbReference>
<feature type="DNA-binding region" description="OmpR/PhoB-type" evidence="3">
    <location>
        <begin position="1"/>
        <end position="91"/>
    </location>
</feature>
<dbReference type="InterPro" id="IPR016032">
    <property type="entry name" value="Sig_transdc_resp-reg_C-effctor"/>
</dbReference>
<keyword evidence="2 3" id="KW-0238">DNA-binding</keyword>
<dbReference type="SUPFAM" id="SSF48452">
    <property type="entry name" value="TPR-like"/>
    <property type="match status" value="2"/>
</dbReference>
<dbReference type="Pfam" id="PF00931">
    <property type="entry name" value="NB-ARC"/>
    <property type="match status" value="1"/>
</dbReference>
<dbReference type="Gene3D" id="1.10.10.10">
    <property type="entry name" value="Winged helix-like DNA-binding domain superfamily/Winged helix DNA-binding domain"/>
    <property type="match status" value="1"/>
</dbReference>
<dbReference type="InterPro" id="IPR027417">
    <property type="entry name" value="P-loop_NTPase"/>
</dbReference>
<accession>A0ABU2N7V7</accession>
<dbReference type="InterPro" id="IPR011990">
    <property type="entry name" value="TPR-like_helical_dom_sf"/>
</dbReference>
<sequence>MVALGVLGPLLLEGAAGPVRIGSARQRRLLAALTAHLGRSVDVLRLADLVWADDLPADPAGAVQTNVARLRRVLPAALRLSTTPEGYRLDADRADVDVTAFADHLAAAAVLDDPAARCVRLEAALALWRGSPYPELDHPELVPEVARLAALRAGAAEQHATALLAVGRVAEAVAELEALVAAEPLREEVVGVLMQALVAAGRQGDALATFARLRARLADQLGLDPSAQLRELERRVLRQELPVGPAPDTRTGARPPRLRVPLSSFVGRAVDVARVVEAVQRCRVVSLCGPGGVGKTRLARHVAATIADRYGDGALLVEFGEGGAADVVPLLAAALRLTDGRAERSGSVVDGIVEVLAVRHQLVVLDNCEHVCDEVAALVEAITADAPRVDLLLTSREPVRVDGEQVLPVAPLEPDAAARLLVDRMRAGDPTVAPDPDDELVAEVCRRLDGLPLALELAAARALPLGLPGLLGALESSEEPFGVLRGGHRTASPRHRSLRDVVAWSHGLLDEEQRALFDRLSVFAGPVELAAVAAVCGDAGALPDLVDRSLVVRHPGEPARFGMLETLRAFGRSRLAGDPAAARLRARHATWAARLADEVTADRRSPGEIAAIRRFDAHLADLRRAHAWLCAHGPHDELLRLTIPIAELSYLRGRADLVLLLEETLRTAGVLDPGQELRGRSHPLLARLLGQHAHTWWQRGNLDVAERQARRALAIAAGSGDATAARDGHEALANVLGFRGDLDAARCHALRAHELAVAADDTDTLAMVLVDLATQSAYAGRHDDAARYEAAFVALVDRTGSATGRASLAYTRGECLAERGDPDAARHLQEAVAVAEEVELWFVAGIARHTLVTSTARLAEDPAAVVSTFGPLIDHWHGFGSWTQLWMVVRALAETLSRLGRHHEATLLLGALAASPRASQVYGSDSRRIDDVEDAARAALGDAFESCRAEGAALGDVEAVALARRLTRSAPLRFPG</sequence>
<feature type="domain" description="OmpR/PhoB-type" evidence="4">
    <location>
        <begin position="1"/>
        <end position="91"/>
    </location>
</feature>
<dbReference type="PANTHER" id="PTHR47691:SF3">
    <property type="entry name" value="HTH-TYPE TRANSCRIPTIONAL REGULATOR RV0890C-RELATED"/>
    <property type="match status" value="1"/>
</dbReference>
<evidence type="ECO:0000259" key="4">
    <source>
        <dbReference type="PROSITE" id="PS51755"/>
    </source>
</evidence>
<dbReference type="InterPro" id="IPR001867">
    <property type="entry name" value="OmpR/PhoB-type_DNA-bd"/>
</dbReference>
<evidence type="ECO:0000313" key="6">
    <source>
        <dbReference type="Proteomes" id="UP001183202"/>
    </source>
</evidence>
<dbReference type="Gene3D" id="3.40.50.300">
    <property type="entry name" value="P-loop containing nucleotide triphosphate hydrolases"/>
    <property type="match status" value="1"/>
</dbReference>
<dbReference type="InterPro" id="IPR058852">
    <property type="entry name" value="HTH_77"/>
</dbReference>
<reference evidence="6" key="1">
    <citation type="submission" date="2023-07" db="EMBL/GenBank/DDBJ databases">
        <title>30 novel species of actinomycetes from the DSMZ collection.</title>
        <authorList>
            <person name="Nouioui I."/>
        </authorList>
    </citation>
    <scope>NUCLEOTIDE SEQUENCE [LARGE SCALE GENOMIC DNA]</scope>
    <source>
        <strain evidence="6">DSM 45834</strain>
    </source>
</reference>
<dbReference type="PRINTS" id="PR00364">
    <property type="entry name" value="DISEASERSIST"/>
</dbReference>
<evidence type="ECO:0000313" key="5">
    <source>
        <dbReference type="EMBL" id="MDT0350013.1"/>
    </source>
</evidence>
<dbReference type="Proteomes" id="UP001183202">
    <property type="component" value="Unassembled WGS sequence"/>
</dbReference>
<dbReference type="PANTHER" id="PTHR47691">
    <property type="entry name" value="REGULATOR-RELATED"/>
    <property type="match status" value="1"/>
</dbReference>
<protein>
    <submittedName>
        <fullName evidence="5">BTAD domain-containing putative transcriptional regulator</fullName>
    </submittedName>
</protein>
<gene>
    <name evidence="5" type="ORF">RM445_10810</name>
</gene>
<comment type="similarity">
    <text evidence="1">Belongs to the AfsR/DnrI/RedD regulatory family.</text>
</comment>
<evidence type="ECO:0000256" key="2">
    <source>
        <dbReference type="ARBA" id="ARBA00023125"/>
    </source>
</evidence>
<dbReference type="RefSeq" id="WP_311556045.1">
    <property type="nucleotide sequence ID" value="NZ_JAVREJ010000006.1"/>
</dbReference>
<dbReference type="InterPro" id="IPR005158">
    <property type="entry name" value="BTAD"/>
</dbReference>
<dbReference type="SMART" id="SM00862">
    <property type="entry name" value="Trans_reg_C"/>
    <property type="match status" value="1"/>
</dbReference>
<dbReference type="Gene3D" id="1.25.40.10">
    <property type="entry name" value="Tetratricopeptide repeat domain"/>
    <property type="match status" value="2"/>
</dbReference>
<dbReference type="SUPFAM" id="SSF52540">
    <property type="entry name" value="P-loop containing nucleoside triphosphate hydrolases"/>
    <property type="match status" value="1"/>
</dbReference>
<dbReference type="CDD" id="cd15831">
    <property type="entry name" value="BTAD"/>
    <property type="match status" value="1"/>
</dbReference>